<evidence type="ECO:0000256" key="3">
    <source>
        <dbReference type="ARBA" id="ARBA00023163"/>
    </source>
</evidence>
<evidence type="ECO:0000256" key="2">
    <source>
        <dbReference type="ARBA" id="ARBA00023125"/>
    </source>
</evidence>
<dbReference type="EMBL" id="FUXB01000006">
    <property type="protein sequence ID" value="SJZ83813.1"/>
    <property type="molecule type" value="Genomic_DNA"/>
</dbReference>
<evidence type="ECO:0000313" key="6">
    <source>
        <dbReference type="Proteomes" id="UP000190834"/>
    </source>
</evidence>
<dbReference type="OrthoDB" id="9803764at2"/>
<dbReference type="InterPro" id="IPR009057">
    <property type="entry name" value="Homeodomain-like_sf"/>
</dbReference>
<dbReference type="PANTHER" id="PTHR43280:SF11">
    <property type="entry name" value="RCS-SPECIFIC HTH-TYPE TRANSCRIPTIONAL ACTIVATOR RCLR"/>
    <property type="match status" value="1"/>
</dbReference>
<dbReference type="RefSeq" id="WP_078925899.1">
    <property type="nucleotide sequence ID" value="NZ_FUXB01000006.1"/>
</dbReference>
<dbReference type="STRING" id="1123491.SAMN02745782_01504"/>
<dbReference type="SMART" id="SM00342">
    <property type="entry name" value="HTH_ARAC"/>
    <property type="match status" value="1"/>
</dbReference>
<evidence type="ECO:0000259" key="4">
    <source>
        <dbReference type="PROSITE" id="PS01124"/>
    </source>
</evidence>
<keyword evidence="3" id="KW-0804">Transcription</keyword>
<dbReference type="InterPro" id="IPR018060">
    <property type="entry name" value="HTH_AraC"/>
</dbReference>
<reference evidence="6" key="1">
    <citation type="submission" date="2017-02" db="EMBL/GenBank/DDBJ databases">
        <authorList>
            <person name="Varghese N."/>
            <person name="Submissions S."/>
        </authorList>
    </citation>
    <scope>NUCLEOTIDE SEQUENCE [LARGE SCALE GENOMIC DNA]</scope>
    <source>
        <strain evidence="6">DSM 19608</strain>
    </source>
</reference>
<proteinExistence type="predicted"/>
<dbReference type="GeneID" id="70581747"/>
<dbReference type="PRINTS" id="PR00032">
    <property type="entry name" value="HTHARAC"/>
</dbReference>
<organism evidence="5 6">
    <name type="scientific">Vibrio cincinnatiensis DSM 19608</name>
    <dbReference type="NCBI Taxonomy" id="1123491"/>
    <lineage>
        <taxon>Bacteria</taxon>
        <taxon>Pseudomonadati</taxon>
        <taxon>Pseudomonadota</taxon>
        <taxon>Gammaproteobacteria</taxon>
        <taxon>Vibrionales</taxon>
        <taxon>Vibrionaceae</taxon>
        <taxon>Vibrio</taxon>
    </lineage>
</organism>
<evidence type="ECO:0000256" key="1">
    <source>
        <dbReference type="ARBA" id="ARBA00023015"/>
    </source>
</evidence>
<keyword evidence="6" id="KW-1185">Reference proteome</keyword>
<evidence type="ECO:0000313" key="5">
    <source>
        <dbReference type="EMBL" id="SJZ83813.1"/>
    </source>
</evidence>
<dbReference type="InterPro" id="IPR020449">
    <property type="entry name" value="Tscrpt_reg_AraC-type_HTH"/>
</dbReference>
<dbReference type="AlphaFoldDB" id="A0A1T4NX63"/>
<feature type="domain" description="HTH araC/xylS-type" evidence="4">
    <location>
        <begin position="195"/>
        <end position="293"/>
    </location>
</feature>
<dbReference type="PANTHER" id="PTHR43280">
    <property type="entry name" value="ARAC-FAMILY TRANSCRIPTIONAL REGULATOR"/>
    <property type="match status" value="1"/>
</dbReference>
<name>A0A1T4NX63_VIBCI</name>
<sequence length="295" mass="34586">MFPNDKNLCKPVMETTLLSEKKWRDEVFLAPACQERFLVQSDVPEMKPQGIFMAGLAHLADQYWVERSMPEVHTVLITLEGEGKVCTENGGWMIPPNTITVLPAHQPFRFELACDAPIWTMVWLLLYDNERWQDIHHFARPVMRFDNCEAIWSLASLIHRDIGGRAAFRQLMISEVVKILSNLDNQLSDTQLRVMSVLNMVQSQLHQDWTVSRIAAQSYLSEEQLNRVVKQIVGMPTRDYVITLRMRKALDLLQHKDWSIKMIALRLGYQDPNNFTHRFRKYYGMSPREYRQRHL</sequence>
<dbReference type="SUPFAM" id="SSF51215">
    <property type="entry name" value="Regulatory protein AraC"/>
    <property type="match status" value="1"/>
</dbReference>
<keyword evidence="1" id="KW-0805">Transcription regulation</keyword>
<dbReference type="Proteomes" id="UP000190834">
    <property type="component" value="Unassembled WGS sequence"/>
</dbReference>
<dbReference type="InterPro" id="IPR018062">
    <property type="entry name" value="HTH_AraC-typ_CS"/>
</dbReference>
<keyword evidence="2 5" id="KW-0238">DNA-binding</keyword>
<dbReference type="GO" id="GO:0003700">
    <property type="term" value="F:DNA-binding transcription factor activity"/>
    <property type="evidence" value="ECO:0007669"/>
    <property type="project" value="InterPro"/>
</dbReference>
<dbReference type="GO" id="GO:0043565">
    <property type="term" value="F:sequence-specific DNA binding"/>
    <property type="evidence" value="ECO:0007669"/>
    <property type="project" value="InterPro"/>
</dbReference>
<dbReference type="Pfam" id="PF12833">
    <property type="entry name" value="HTH_18"/>
    <property type="match status" value="1"/>
</dbReference>
<dbReference type="InterPro" id="IPR037923">
    <property type="entry name" value="HTH-like"/>
</dbReference>
<dbReference type="Gene3D" id="1.10.10.60">
    <property type="entry name" value="Homeodomain-like"/>
    <property type="match status" value="1"/>
</dbReference>
<protein>
    <submittedName>
        <fullName evidence="5">AraC-type DNA-binding protein</fullName>
    </submittedName>
</protein>
<dbReference type="SUPFAM" id="SSF46689">
    <property type="entry name" value="Homeodomain-like"/>
    <property type="match status" value="1"/>
</dbReference>
<accession>A0A1T4NX63</accession>
<gene>
    <name evidence="5" type="ORF">SAMN02745782_01504</name>
</gene>
<dbReference type="PROSITE" id="PS01124">
    <property type="entry name" value="HTH_ARAC_FAMILY_2"/>
    <property type="match status" value="1"/>
</dbReference>
<dbReference type="PROSITE" id="PS00041">
    <property type="entry name" value="HTH_ARAC_FAMILY_1"/>
    <property type="match status" value="1"/>
</dbReference>